<evidence type="ECO:0000313" key="3">
    <source>
        <dbReference type="EMBL" id="KAK6481601.1"/>
    </source>
</evidence>
<reference evidence="3 4" key="1">
    <citation type="submission" date="2021-05" db="EMBL/GenBank/DDBJ databases">
        <authorList>
            <person name="Zahm M."/>
            <person name="Klopp C."/>
            <person name="Cabau C."/>
            <person name="Kuhl H."/>
            <person name="Suciu R."/>
            <person name="Ciorpac M."/>
            <person name="Holostenco D."/>
            <person name="Gessner J."/>
            <person name="Wuertz S."/>
            <person name="Hohne C."/>
            <person name="Stock M."/>
            <person name="Gislard M."/>
            <person name="Lluch J."/>
            <person name="Milhes M."/>
            <person name="Lampietro C."/>
            <person name="Lopez Roques C."/>
            <person name="Donnadieu C."/>
            <person name="Du K."/>
            <person name="Schartl M."/>
            <person name="Guiguen Y."/>
        </authorList>
    </citation>
    <scope>NUCLEOTIDE SEQUENCE [LARGE SCALE GENOMIC DNA]</scope>
    <source>
        <strain evidence="3">Hh-F2</strain>
        <tissue evidence="3">Blood</tissue>
    </source>
</reference>
<keyword evidence="4" id="KW-1185">Reference proteome</keyword>
<feature type="signal peptide" evidence="2">
    <location>
        <begin position="1"/>
        <end position="26"/>
    </location>
</feature>
<organism evidence="3 4">
    <name type="scientific">Huso huso</name>
    <name type="common">Beluga</name>
    <name type="synonym">Acipenser huso</name>
    <dbReference type="NCBI Taxonomy" id="61971"/>
    <lineage>
        <taxon>Eukaryota</taxon>
        <taxon>Metazoa</taxon>
        <taxon>Chordata</taxon>
        <taxon>Craniata</taxon>
        <taxon>Vertebrata</taxon>
        <taxon>Euteleostomi</taxon>
        <taxon>Actinopterygii</taxon>
        <taxon>Chondrostei</taxon>
        <taxon>Acipenseriformes</taxon>
        <taxon>Acipenseridae</taxon>
        <taxon>Huso</taxon>
    </lineage>
</organism>
<feature type="region of interest" description="Disordered" evidence="1">
    <location>
        <begin position="145"/>
        <end position="210"/>
    </location>
</feature>
<evidence type="ECO:0000256" key="2">
    <source>
        <dbReference type="SAM" id="SignalP"/>
    </source>
</evidence>
<dbReference type="Proteomes" id="UP001369086">
    <property type="component" value="Unassembled WGS sequence"/>
</dbReference>
<comment type="caution">
    <text evidence="3">The sequence shown here is derived from an EMBL/GenBank/DDBJ whole genome shotgun (WGS) entry which is preliminary data.</text>
</comment>
<proteinExistence type="predicted"/>
<feature type="chain" id="PRO_5045712193" evidence="2">
    <location>
        <begin position="27"/>
        <end position="285"/>
    </location>
</feature>
<gene>
    <name evidence="3" type="ORF">HHUSO_G16060</name>
</gene>
<name>A0ABR0Z9W3_HUSHU</name>
<evidence type="ECO:0000256" key="1">
    <source>
        <dbReference type="SAM" id="MobiDB-lite"/>
    </source>
</evidence>
<dbReference type="EMBL" id="JAHFZB010000014">
    <property type="protein sequence ID" value="KAK6481601.1"/>
    <property type="molecule type" value="Genomic_DNA"/>
</dbReference>
<evidence type="ECO:0000313" key="4">
    <source>
        <dbReference type="Proteomes" id="UP001369086"/>
    </source>
</evidence>
<keyword evidence="2" id="KW-0732">Signal</keyword>
<accession>A0ABR0Z9W3</accession>
<feature type="compositionally biased region" description="Polar residues" evidence="1">
    <location>
        <begin position="174"/>
        <end position="207"/>
    </location>
</feature>
<sequence length="285" mass="31975">MHRGTMQTRTCCSLLLVSALSLLVNSETRHQDKPPQPDHSIKEIQKQVNTAIRTLQRNGFFPWPREQIDQMVPRLHLGVLELWLEFRRFQRENQQMQKRIKGLMAQDATCCQGLVLEISNTKKEVLQKIQTLEGEVVVLQGKVGDLEETEETDRTVENTESNETTDMPALPAVTPTSQPEMVNTSVDQSGDTHVTSVQSEGGINNASDPVEVGVGLSEPEMKSCHSEVSANRNSLDKLRLRVSDLTQLLNGHTDLLAELYERLSALEGHELDQRPSEYEGSGDHQ</sequence>
<protein>
    <submittedName>
        <fullName evidence="3">Uncharacterized protein</fullName>
    </submittedName>
</protein>